<dbReference type="EnsemblPlants" id="KEH41424">
    <property type="protein sequence ID" value="KEH41424"/>
    <property type="gene ID" value="MTR_1g050532"/>
</dbReference>
<evidence type="ECO:0000313" key="3">
    <source>
        <dbReference type="EnsemblPlants" id="KEH41424"/>
    </source>
</evidence>
<dbReference type="HOGENOM" id="CLU_1743229_0_0_1"/>
<gene>
    <name evidence="2" type="ordered locus">MTR_1g050532</name>
</gene>
<evidence type="ECO:0000256" key="1">
    <source>
        <dbReference type="SAM" id="MobiDB-lite"/>
    </source>
</evidence>
<dbReference type="EMBL" id="CM001217">
    <property type="protein sequence ID" value="KEH41424.1"/>
    <property type="molecule type" value="Genomic_DNA"/>
</dbReference>
<reference evidence="2 4" key="1">
    <citation type="journal article" date="2011" name="Nature">
        <title>The Medicago genome provides insight into the evolution of rhizobial symbioses.</title>
        <authorList>
            <person name="Young N.D."/>
            <person name="Debelle F."/>
            <person name="Oldroyd G.E."/>
            <person name="Geurts R."/>
            <person name="Cannon S.B."/>
            <person name="Udvardi M.K."/>
            <person name="Benedito V.A."/>
            <person name="Mayer K.F."/>
            <person name="Gouzy J."/>
            <person name="Schoof H."/>
            <person name="Van de Peer Y."/>
            <person name="Proost S."/>
            <person name="Cook D.R."/>
            <person name="Meyers B.C."/>
            <person name="Spannagl M."/>
            <person name="Cheung F."/>
            <person name="De Mita S."/>
            <person name="Krishnakumar V."/>
            <person name="Gundlach H."/>
            <person name="Zhou S."/>
            <person name="Mudge J."/>
            <person name="Bharti A.K."/>
            <person name="Murray J.D."/>
            <person name="Naoumkina M.A."/>
            <person name="Rosen B."/>
            <person name="Silverstein K.A."/>
            <person name="Tang H."/>
            <person name="Rombauts S."/>
            <person name="Zhao P.X."/>
            <person name="Zhou P."/>
            <person name="Barbe V."/>
            <person name="Bardou P."/>
            <person name="Bechner M."/>
            <person name="Bellec A."/>
            <person name="Berger A."/>
            <person name="Berges H."/>
            <person name="Bidwell S."/>
            <person name="Bisseling T."/>
            <person name="Choisne N."/>
            <person name="Couloux A."/>
            <person name="Denny R."/>
            <person name="Deshpande S."/>
            <person name="Dai X."/>
            <person name="Doyle J.J."/>
            <person name="Dudez A.M."/>
            <person name="Farmer A.D."/>
            <person name="Fouteau S."/>
            <person name="Franken C."/>
            <person name="Gibelin C."/>
            <person name="Gish J."/>
            <person name="Goldstein S."/>
            <person name="Gonzalez A.J."/>
            <person name="Green P.J."/>
            <person name="Hallab A."/>
            <person name="Hartog M."/>
            <person name="Hua A."/>
            <person name="Humphray S.J."/>
            <person name="Jeong D.H."/>
            <person name="Jing Y."/>
            <person name="Jocker A."/>
            <person name="Kenton S.M."/>
            <person name="Kim D.J."/>
            <person name="Klee K."/>
            <person name="Lai H."/>
            <person name="Lang C."/>
            <person name="Lin S."/>
            <person name="Macmil S.L."/>
            <person name="Magdelenat G."/>
            <person name="Matthews L."/>
            <person name="McCorrison J."/>
            <person name="Monaghan E.L."/>
            <person name="Mun J.H."/>
            <person name="Najar F.Z."/>
            <person name="Nicholson C."/>
            <person name="Noirot C."/>
            <person name="O'Bleness M."/>
            <person name="Paule C.R."/>
            <person name="Poulain J."/>
            <person name="Prion F."/>
            <person name="Qin B."/>
            <person name="Qu C."/>
            <person name="Retzel E.F."/>
            <person name="Riddle C."/>
            <person name="Sallet E."/>
            <person name="Samain S."/>
            <person name="Samson N."/>
            <person name="Sanders I."/>
            <person name="Saurat O."/>
            <person name="Scarpelli C."/>
            <person name="Schiex T."/>
            <person name="Segurens B."/>
            <person name="Severin A.J."/>
            <person name="Sherrier D.J."/>
            <person name="Shi R."/>
            <person name="Sims S."/>
            <person name="Singer S.R."/>
            <person name="Sinharoy S."/>
            <person name="Sterck L."/>
            <person name="Viollet A."/>
            <person name="Wang B.B."/>
            <person name="Wang K."/>
            <person name="Wang M."/>
            <person name="Wang X."/>
            <person name="Warfsmann J."/>
            <person name="Weissenbach J."/>
            <person name="White D.D."/>
            <person name="White J.D."/>
            <person name="Wiley G.B."/>
            <person name="Wincker P."/>
            <person name="Xing Y."/>
            <person name="Yang L."/>
            <person name="Yao Z."/>
            <person name="Ying F."/>
            <person name="Zhai J."/>
            <person name="Zhou L."/>
            <person name="Zuber A."/>
            <person name="Denarie J."/>
            <person name="Dixon R.A."/>
            <person name="May G.D."/>
            <person name="Schwartz D.C."/>
            <person name="Rogers J."/>
            <person name="Quetier F."/>
            <person name="Town C.D."/>
            <person name="Roe B.A."/>
        </authorList>
    </citation>
    <scope>NUCLEOTIDE SEQUENCE [LARGE SCALE GENOMIC DNA]</scope>
    <source>
        <strain evidence="2">A17</strain>
        <strain evidence="3 4">cv. Jemalong A17</strain>
    </source>
</reference>
<organism evidence="2 4">
    <name type="scientific">Medicago truncatula</name>
    <name type="common">Barrel medic</name>
    <name type="synonym">Medicago tribuloides</name>
    <dbReference type="NCBI Taxonomy" id="3880"/>
    <lineage>
        <taxon>Eukaryota</taxon>
        <taxon>Viridiplantae</taxon>
        <taxon>Streptophyta</taxon>
        <taxon>Embryophyta</taxon>
        <taxon>Tracheophyta</taxon>
        <taxon>Spermatophyta</taxon>
        <taxon>Magnoliopsida</taxon>
        <taxon>eudicotyledons</taxon>
        <taxon>Gunneridae</taxon>
        <taxon>Pentapetalae</taxon>
        <taxon>rosids</taxon>
        <taxon>fabids</taxon>
        <taxon>Fabales</taxon>
        <taxon>Fabaceae</taxon>
        <taxon>Papilionoideae</taxon>
        <taxon>50 kb inversion clade</taxon>
        <taxon>NPAAA clade</taxon>
        <taxon>Hologalegina</taxon>
        <taxon>IRL clade</taxon>
        <taxon>Trifolieae</taxon>
        <taxon>Medicago</taxon>
    </lineage>
</organism>
<dbReference type="AlphaFoldDB" id="A0A072VHE4"/>
<protein>
    <submittedName>
        <fullName evidence="2 3">Uncharacterized protein</fullName>
    </submittedName>
</protein>
<feature type="compositionally biased region" description="Polar residues" evidence="1">
    <location>
        <begin position="123"/>
        <end position="137"/>
    </location>
</feature>
<reference evidence="3" key="3">
    <citation type="submission" date="2015-04" db="UniProtKB">
        <authorList>
            <consortium name="EnsemblPlants"/>
        </authorList>
    </citation>
    <scope>IDENTIFICATION</scope>
    <source>
        <strain evidence="3">cv. Jemalong A17</strain>
    </source>
</reference>
<keyword evidence="4" id="KW-1185">Reference proteome</keyword>
<dbReference type="Proteomes" id="UP000002051">
    <property type="component" value="Unassembled WGS sequence"/>
</dbReference>
<proteinExistence type="predicted"/>
<evidence type="ECO:0000313" key="2">
    <source>
        <dbReference type="EMBL" id="KEH41424.1"/>
    </source>
</evidence>
<name>A0A072VHE4_MEDTR</name>
<accession>A0A072VHE4</accession>
<sequence>MILDTPKQLNLVGNVFKRHGSNSIVMGCAKKMEIVWVVATCFGMLTTDGSKFLFARLIPVMLFVERYGDNCPATMPLAPYPPAAQHHPPLAPPSPSGARSVASDRSPEMFPRHQHGVPFPFRSPTTPGHSPSASNLSTHSRLIEACIDSF</sequence>
<reference evidence="2 4" key="2">
    <citation type="journal article" date="2014" name="BMC Genomics">
        <title>An improved genome release (version Mt4.0) for the model legume Medicago truncatula.</title>
        <authorList>
            <person name="Tang H."/>
            <person name="Krishnakumar V."/>
            <person name="Bidwell S."/>
            <person name="Rosen B."/>
            <person name="Chan A."/>
            <person name="Zhou S."/>
            <person name="Gentzbittel L."/>
            <person name="Childs K.L."/>
            <person name="Yandell M."/>
            <person name="Gundlach H."/>
            <person name="Mayer K.F."/>
            <person name="Schwartz D.C."/>
            <person name="Town C.D."/>
        </authorList>
    </citation>
    <scope>GENOME REANNOTATION</scope>
    <source>
        <strain evidence="2">A17</strain>
        <strain evidence="3 4">cv. Jemalong A17</strain>
    </source>
</reference>
<feature type="region of interest" description="Disordered" evidence="1">
    <location>
        <begin position="82"/>
        <end position="137"/>
    </location>
</feature>
<evidence type="ECO:0000313" key="4">
    <source>
        <dbReference type="Proteomes" id="UP000002051"/>
    </source>
</evidence>